<accession>M6BVM0</accession>
<gene>
    <name evidence="1" type="ORF">LEP1GSC016_3106</name>
</gene>
<sequence length="40" mass="4434">MIDNFSKMILGFKVACEVDSGVCASLVVEVVSKYQNSFFK</sequence>
<reference evidence="1 2" key="1">
    <citation type="submission" date="2013-01" db="EMBL/GenBank/DDBJ databases">
        <authorList>
            <person name="Harkins D.M."/>
            <person name="Durkin A.S."/>
            <person name="Brinkac L.M."/>
            <person name="Haft D.H."/>
            <person name="Selengut J.D."/>
            <person name="Sanka R."/>
            <person name="DePew J."/>
            <person name="Purushe J."/>
            <person name="Galloway R.L."/>
            <person name="Vinetz J.M."/>
            <person name="Sutton G.G."/>
            <person name="Nierman W.C."/>
            <person name="Fouts D.E."/>
        </authorList>
    </citation>
    <scope>NUCLEOTIDE SEQUENCE [LARGE SCALE GENOMIC DNA]</scope>
    <source>
        <strain evidence="1 2">Sponselee CDC</strain>
    </source>
</reference>
<evidence type="ECO:0000313" key="2">
    <source>
        <dbReference type="Proteomes" id="UP000011873"/>
    </source>
</evidence>
<dbReference type="Proteomes" id="UP000011873">
    <property type="component" value="Unassembled WGS sequence"/>
</dbReference>
<dbReference type="PATRIC" id="fig|1218567.3.peg.4122"/>
<protein>
    <submittedName>
        <fullName evidence="1">Uncharacterized protein</fullName>
    </submittedName>
</protein>
<comment type="caution">
    <text evidence="1">The sequence shown here is derived from an EMBL/GenBank/DDBJ whole genome shotgun (WGS) entry which is preliminary data.</text>
</comment>
<name>M6BVM0_LEPBO</name>
<evidence type="ECO:0000313" key="1">
    <source>
        <dbReference type="EMBL" id="EMJ77885.1"/>
    </source>
</evidence>
<dbReference type="AlphaFoldDB" id="M6BVM0"/>
<proteinExistence type="predicted"/>
<dbReference type="EMBL" id="ANMU01000172">
    <property type="protein sequence ID" value="EMJ77885.1"/>
    <property type="molecule type" value="Genomic_DNA"/>
</dbReference>
<organism evidence="1 2">
    <name type="scientific">Leptospira borgpetersenii serovar Hardjo-bovis str. Sponselee</name>
    <dbReference type="NCBI Taxonomy" id="1303729"/>
    <lineage>
        <taxon>Bacteria</taxon>
        <taxon>Pseudomonadati</taxon>
        <taxon>Spirochaetota</taxon>
        <taxon>Spirochaetia</taxon>
        <taxon>Leptospirales</taxon>
        <taxon>Leptospiraceae</taxon>
        <taxon>Leptospira</taxon>
    </lineage>
</organism>